<gene>
    <name evidence="1" type="ORF">V1525DRAFT_121760</name>
</gene>
<organism evidence="1 2">
    <name type="scientific">Lipomyces kononenkoae</name>
    <name type="common">Yeast</name>
    <dbReference type="NCBI Taxonomy" id="34357"/>
    <lineage>
        <taxon>Eukaryota</taxon>
        <taxon>Fungi</taxon>
        <taxon>Dikarya</taxon>
        <taxon>Ascomycota</taxon>
        <taxon>Saccharomycotina</taxon>
        <taxon>Lipomycetes</taxon>
        <taxon>Lipomycetales</taxon>
        <taxon>Lipomycetaceae</taxon>
        <taxon>Lipomyces</taxon>
    </lineage>
</organism>
<reference evidence="2" key="1">
    <citation type="journal article" date="2024" name="Front. Bioeng. Biotechnol.">
        <title>Genome-scale model development and genomic sequencing of the oleaginous clade Lipomyces.</title>
        <authorList>
            <person name="Czajka J.J."/>
            <person name="Han Y."/>
            <person name="Kim J."/>
            <person name="Mondo S.J."/>
            <person name="Hofstad B.A."/>
            <person name="Robles A."/>
            <person name="Haridas S."/>
            <person name="Riley R."/>
            <person name="LaButti K."/>
            <person name="Pangilinan J."/>
            <person name="Andreopoulos W."/>
            <person name="Lipzen A."/>
            <person name="Yan J."/>
            <person name="Wang M."/>
            <person name="Ng V."/>
            <person name="Grigoriev I.V."/>
            <person name="Spatafora J.W."/>
            <person name="Magnuson J.K."/>
            <person name="Baker S.E."/>
            <person name="Pomraning K.R."/>
        </authorList>
    </citation>
    <scope>NUCLEOTIDE SEQUENCE [LARGE SCALE GENOMIC DNA]</scope>
    <source>
        <strain evidence="2">CBS 7786</strain>
    </source>
</reference>
<proteinExistence type="predicted"/>
<dbReference type="Proteomes" id="UP001433508">
    <property type="component" value="Unassembled WGS sequence"/>
</dbReference>
<keyword evidence="2" id="KW-1185">Reference proteome</keyword>
<name>A0ACC3T3A0_LIPKO</name>
<sequence length="172" mass="18305">MSPGTIGNIIGMAKESLSNEGDTNATVAGGRTTTSGTVNSGSDLVRANDPSVGGVLDNNSPINTQTMPGLGESPSVSNAAAAVVVRESATFVESDHVPHSLKQFVDEKPNERYIFDGDDHQTKLCRFEENGKKCLNLAAPTKDVLSQMQKLDFYCALGPDVGRSEFECRKIL</sequence>
<evidence type="ECO:0000313" key="2">
    <source>
        <dbReference type="Proteomes" id="UP001433508"/>
    </source>
</evidence>
<dbReference type="EMBL" id="MU971359">
    <property type="protein sequence ID" value="KAK9238209.1"/>
    <property type="molecule type" value="Genomic_DNA"/>
</dbReference>
<evidence type="ECO:0000313" key="1">
    <source>
        <dbReference type="EMBL" id="KAK9238209.1"/>
    </source>
</evidence>
<protein>
    <submittedName>
        <fullName evidence="1">Uncharacterized protein</fullName>
    </submittedName>
</protein>
<accession>A0ACC3T3A0</accession>
<comment type="caution">
    <text evidence="1">The sequence shown here is derived from an EMBL/GenBank/DDBJ whole genome shotgun (WGS) entry which is preliminary data.</text>
</comment>